<keyword evidence="16" id="KW-0812">Transmembrane</keyword>
<keyword evidence="9" id="KW-0862">Zinc</keyword>
<sequence>MNTQRRDRSASLPFYLPEQITRRRGSSGLHDLSENLPHDYDPERHVDRFHHYRPDSGRPMNLLEEDGHHASSIRIGASVVGGNIAHLGAECRRLRNIGADFLRFDMIDGSFCPGELTLGPSALAAVRKYLGPNAILDAHLMVANPAPYIDTLKAAGASRIVLQYESATAEQLTNILANIRDSGMKAGLAILPKTAVGLLLTFADVVDFAVVLTAEPTAPDKFIPLAVDKVKAIHKEHPTLEIEVSGAIGPGNIQGCAAAGATSFVASALATDSADPAVTWHQMHVHLLRDSKERRPSYHLSDYYNLDDEIAAVEEPTVQPADQTKSLSLDDLETYLKTNKGRLSNNGLDELLKALSGKAPTSSDTDAVSNFKPPKQIEEPVNNIPARGSDAAQPSLSDKRRVLKLWELEERGRLAFQNKTGVKDGKSSEDSTEGFDFNTYCKQDRLPLMDPRTMKPVPCSVNGNKCPSEYSCDATTSKSDGFCCMSAIRFPVDSTSSQSEQEKEIDPLNYCRKGYVPLTGCQPNAADACYLLQGAVCDTTAKFATPTSGFCCLPAMAVRSTTTTTTTTATTTTPTTTLPTSTSTTSSTTTSLRSTADLYCGNKGVLVEFIAVNVPRLKRCSTSSDCSKGFDCDQSGVMVRDRFGYCCSKLPAVAVTTTTPKAPKAGNSAGTILLSSGMLLLVVLAAAVSYSVISK</sequence>
<keyword evidence="10" id="KW-0408">Iron</keyword>
<dbReference type="PANTHER" id="PTHR11749">
    <property type="entry name" value="RIBULOSE-5-PHOSPHATE-3-EPIMERASE"/>
    <property type="match status" value="1"/>
</dbReference>
<dbReference type="GO" id="GO:1901135">
    <property type="term" value="P:carbohydrate derivative metabolic process"/>
    <property type="evidence" value="ECO:0007669"/>
    <property type="project" value="UniProtKB-ARBA"/>
</dbReference>
<accession>A0A914UJF8</accession>
<dbReference type="Proteomes" id="UP000887566">
    <property type="component" value="Unplaced"/>
</dbReference>
<dbReference type="Gene3D" id="3.20.20.70">
    <property type="entry name" value="Aldolase class I"/>
    <property type="match status" value="1"/>
</dbReference>
<dbReference type="GO" id="GO:0006163">
    <property type="term" value="P:purine nucleotide metabolic process"/>
    <property type="evidence" value="ECO:0007669"/>
    <property type="project" value="UniProtKB-ARBA"/>
</dbReference>
<dbReference type="InterPro" id="IPR011060">
    <property type="entry name" value="RibuloseP-bd_barrel"/>
</dbReference>
<dbReference type="InterPro" id="IPR000056">
    <property type="entry name" value="Ribul_P_3_epim-like"/>
</dbReference>
<keyword evidence="13" id="KW-0119">Carbohydrate metabolism</keyword>
<evidence type="ECO:0000256" key="2">
    <source>
        <dbReference type="ARBA" id="ARBA00001936"/>
    </source>
</evidence>
<evidence type="ECO:0000256" key="3">
    <source>
        <dbReference type="ARBA" id="ARBA00001947"/>
    </source>
</evidence>
<evidence type="ECO:0000256" key="10">
    <source>
        <dbReference type="ARBA" id="ARBA00023004"/>
    </source>
</evidence>
<feature type="transmembrane region" description="Helical" evidence="16">
    <location>
        <begin position="672"/>
        <end position="693"/>
    </location>
</feature>
<dbReference type="CDD" id="cd00429">
    <property type="entry name" value="RPE"/>
    <property type="match status" value="1"/>
</dbReference>
<keyword evidence="8" id="KW-0479">Metal-binding</keyword>
<keyword evidence="11" id="KW-0464">Manganese</keyword>
<name>A0A914UJF8_9BILA</name>
<keyword evidence="17" id="KW-1185">Reference proteome</keyword>
<comment type="cofactor">
    <cofactor evidence="2">
        <name>Mn(2+)</name>
        <dbReference type="ChEBI" id="CHEBI:29035"/>
    </cofactor>
</comment>
<evidence type="ECO:0000313" key="18">
    <source>
        <dbReference type="WBParaSite" id="PSAMB.scaffold1033size36900.g10436.t1"/>
    </source>
</evidence>
<evidence type="ECO:0000256" key="5">
    <source>
        <dbReference type="ARBA" id="ARBA00009541"/>
    </source>
</evidence>
<evidence type="ECO:0000256" key="12">
    <source>
        <dbReference type="ARBA" id="ARBA00023235"/>
    </source>
</evidence>
<dbReference type="Pfam" id="PF00834">
    <property type="entry name" value="Ribul_P_3_epim"/>
    <property type="match status" value="1"/>
</dbReference>
<evidence type="ECO:0000256" key="6">
    <source>
        <dbReference type="ARBA" id="ARBA00011738"/>
    </source>
</evidence>
<comment type="cofactor">
    <cofactor evidence="4">
        <name>Fe(2+)</name>
        <dbReference type="ChEBI" id="CHEBI:29033"/>
    </cofactor>
</comment>
<dbReference type="InterPro" id="IPR013785">
    <property type="entry name" value="Aldolase_TIM"/>
</dbReference>
<evidence type="ECO:0000256" key="15">
    <source>
        <dbReference type="SAM" id="MobiDB-lite"/>
    </source>
</evidence>
<evidence type="ECO:0000256" key="9">
    <source>
        <dbReference type="ARBA" id="ARBA00022833"/>
    </source>
</evidence>
<feature type="region of interest" description="Disordered" evidence="15">
    <location>
        <begin position="563"/>
        <end position="589"/>
    </location>
</feature>
<dbReference type="Pfam" id="PF14625">
    <property type="entry name" value="Lustrin_cystein"/>
    <property type="match status" value="1"/>
</dbReference>
<reference evidence="18" key="1">
    <citation type="submission" date="2022-11" db="UniProtKB">
        <authorList>
            <consortium name="WormBaseParasite"/>
        </authorList>
    </citation>
    <scope>IDENTIFICATION</scope>
</reference>
<comment type="catalytic activity">
    <reaction evidence="1">
        <text>D-ribulose 5-phosphate = D-xylulose 5-phosphate</text>
        <dbReference type="Rhea" id="RHEA:13677"/>
        <dbReference type="ChEBI" id="CHEBI:57737"/>
        <dbReference type="ChEBI" id="CHEBI:58121"/>
        <dbReference type="EC" id="5.1.3.1"/>
    </reaction>
</comment>
<proteinExistence type="inferred from homology"/>
<evidence type="ECO:0000313" key="17">
    <source>
        <dbReference type="Proteomes" id="UP000887566"/>
    </source>
</evidence>
<dbReference type="SMART" id="SM00289">
    <property type="entry name" value="WR1"/>
    <property type="match status" value="2"/>
</dbReference>
<comment type="subunit">
    <text evidence="6">Homodimer.</text>
</comment>
<dbReference type="InterPro" id="IPR006150">
    <property type="entry name" value="Cys_repeat_1"/>
</dbReference>
<keyword evidence="16" id="KW-1133">Transmembrane helix</keyword>
<evidence type="ECO:0000256" key="11">
    <source>
        <dbReference type="ARBA" id="ARBA00023211"/>
    </source>
</evidence>
<keyword evidence="16" id="KW-0472">Membrane</keyword>
<dbReference type="FunFam" id="3.20.20.70:FF:000191">
    <property type="entry name" value="ribulose-phosphate 3-epimerase isoform X2"/>
    <property type="match status" value="1"/>
</dbReference>
<feature type="compositionally biased region" description="Polar residues" evidence="15">
    <location>
        <begin position="359"/>
        <end position="368"/>
    </location>
</feature>
<dbReference type="EC" id="5.1.3.1" evidence="7"/>
<dbReference type="GO" id="GO:0046496">
    <property type="term" value="P:nicotinamide nucleotide metabolic process"/>
    <property type="evidence" value="ECO:0007669"/>
    <property type="project" value="UniProtKB-ARBA"/>
</dbReference>
<comment type="function">
    <text evidence="14">Catalyzes the reversible epimerization of D-ribulose 5-phosphate to D-xylulose 5-phosphate.</text>
</comment>
<dbReference type="AlphaFoldDB" id="A0A914UJF8"/>
<evidence type="ECO:0000256" key="8">
    <source>
        <dbReference type="ARBA" id="ARBA00022723"/>
    </source>
</evidence>
<evidence type="ECO:0000256" key="13">
    <source>
        <dbReference type="ARBA" id="ARBA00023277"/>
    </source>
</evidence>
<dbReference type="GO" id="GO:0004750">
    <property type="term" value="F:D-ribulose-phosphate 3-epimerase activity"/>
    <property type="evidence" value="ECO:0007669"/>
    <property type="project" value="UniProtKB-EC"/>
</dbReference>
<dbReference type="WBParaSite" id="PSAMB.scaffold1033size36900.g10436.t1">
    <property type="protein sequence ID" value="PSAMB.scaffold1033size36900.g10436.t1"/>
    <property type="gene ID" value="PSAMB.scaffold1033size36900.g10436"/>
</dbReference>
<comment type="similarity">
    <text evidence="5">Belongs to the ribulose-phosphate 3-epimerase family.</text>
</comment>
<evidence type="ECO:0000256" key="7">
    <source>
        <dbReference type="ARBA" id="ARBA00013188"/>
    </source>
</evidence>
<feature type="region of interest" description="Disordered" evidence="15">
    <location>
        <begin position="357"/>
        <end position="395"/>
    </location>
</feature>
<protein>
    <recommendedName>
        <fullName evidence="7">ribulose-phosphate 3-epimerase</fullName>
        <ecNumber evidence="7">5.1.3.1</ecNumber>
    </recommendedName>
</protein>
<dbReference type="GO" id="GO:0046872">
    <property type="term" value="F:metal ion binding"/>
    <property type="evidence" value="ECO:0007669"/>
    <property type="project" value="UniProtKB-KW"/>
</dbReference>
<evidence type="ECO:0000256" key="4">
    <source>
        <dbReference type="ARBA" id="ARBA00001954"/>
    </source>
</evidence>
<dbReference type="SUPFAM" id="SSF51366">
    <property type="entry name" value="Ribulose-phoshate binding barrel"/>
    <property type="match status" value="1"/>
</dbReference>
<evidence type="ECO:0000256" key="1">
    <source>
        <dbReference type="ARBA" id="ARBA00001782"/>
    </source>
</evidence>
<comment type="cofactor">
    <cofactor evidence="3">
        <name>Zn(2+)</name>
        <dbReference type="ChEBI" id="CHEBI:29105"/>
    </cofactor>
</comment>
<organism evidence="17 18">
    <name type="scientific">Plectus sambesii</name>
    <dbReference type="NCBI Taxonomy" id="2011161"/>
    <lineage>
        <taxon>Eukaryota</taxon>
        <taxon>Metazoa</taxon>
        <taxon>Ecdysozoa</taxon>
        <taxon>Nematoda</taxon>
        <taxon>Chromadorea</taxon>
        <taxon>Plectida</taxon>
        <taxon>Plectina</taxon>
        <taxon>Plectoidea</taxon>
        <taxon>Plectidae</taxon>
        <taxon>Plectus</taxon>
    </lineage>
</organism>
<evidence type="ECO:0000256" key="16">
    <source>
        <dbReference type="SAM" id="Phobius"/>
    </source>
</evidence>
<evidence type="ECO:0000256" key="14">
    <source>
        <dbReference type="ARBA" id="ARBA00057323"/>
    </source>
</evidence>
<dbReference type="InterPro" id="IPR028150">
    <property type="entry name" value="Lustrin_cystein"/>
</dbReference>
<dbReference type="GO" id="GO:0006091">
    <property type="term" value="P:generation of precursor metabolites and energy"/>
    <property type="evidence" value="ECO:0007669"/>
    <property type="project" value="UniProtKB-ARBA"/>
</dbReference>
<keyword evidence="12" id="KW-0413">Isomerase</keyword>
<dbReference type="GO" id="GO:0005975">
    <property type="term" value="P:carbohydrate metabolic process"/>
    <property type="evidence" value="ECO:0007669"/>
    <property type="project" value="InterPro"/>
</dbReference>